<dbReference type="Proteomes" id="UP000694001">
    <property type="component" value="Chromosome"/>
</dbReference>
<feature type="compositionally biased region" description="Basic and acidic residues" evidence="2">
    <location>
        <begin position="17"/>
        <end position="26"/>
    </location>
</feature>
<keyword evidence="4" id="KW-1185">Reference proteome</keyword>
<dbReference type="AlphaFoldDB" id="A0A975YJG1"/>
<dbReference type="EMBL" id="CP076448">
    <property type="protein sequence ID" value="QXM24596.1"/>
    <property type="molecule type" value="Genomic_DNA"/>
</dbReference>
<reference evidence="3" key="1">
    <citation type="submission" date="2021-06" db="EMBL/GenBank/DDBJ databases">
        <title>Elioraea tepida, sp. nov., a moderately thermophilic aerobic anoxygenic phototrophic bacterium isolated from an alkaline siliceous hot spring mat community in Yellowstone National Park, WY, USA.</title>
        <authorList>
            <person name="Saini M.K."/>
            <person name="Yoshida S."/>
            <person name="Sebastian A."/>
            <person name="Hirose S."/>
            <person name="Hara E."/>
            <person name="Tamaki H."/>
            <person name="Soulier N.T."/>
            <person name="Albert I."/>
            <person name="Hanada S."/>
            <person name="Bryant D.A."/>
            <person name="Tank M."/>
        </authorList>
    </citation>
    <scope>NUCLEOTIDE SEQUENCE</scope>
    <source>
        <strain evidence="3">MS-P2</strain>
    </source>
</reference>
<dbReference type="KEGG" id="elio:KO353_15410"/>
<dbReference type="HAMAP" id="MF_00048">
    <property type="entry name" value="UPF0102"/>
    <property type="match status" value="1"/>
</dbReference>
<organism evidence="3 4">
    <name type="scientific">Elioraea tepida</name>
    <dbReference type="NCBI Taxonomy" id="2843330"/>
    <lineage>
        <taxon>Bacteria</taxon>
        <taxon>Pseudomonadati</taxon>
        <taxon>Pseudomonadota</taxon>
        <taxon>Alphaproteobacteria</taxon>
        <taxon>Acetobacterales</taxon>
        <taxon>Elioraeaceae</taxon>
        <taxon>Elioraea</taxon>
    </lineage>
</organism>
<evidence type="ECO:0000313" key="4">
    <source>
        <dbReference type="Proteomes" id="UP000694001"/>
    </source>
</evidence>
<evidence type="ECO:0000313" key="3">
    <source>
        <dbReference type="EMBL" id="QXM24596.1"/>
    </source>
</evidence>
<dbReference type="Pfam" id="PF02021">
    <property type="entry name" value="UPF0102"/>
    <property type="match status" value="1"/>
</dbReference>
<feature type="region of interest" description="Disordered" evidence="2">
    <location>
        <begin position="1"/>
        <end position="26"/>
    </location>
</feature>
<comment type="similarity">
    <text evidence="1">Belongs to the UPF0102 family.</text>
</comment>
<evidence type="ECO:0000256" key="1">
    <source>
        <dbReference type="HAMAP-Rule" id="MF_00048"/>
    </source>
</evidence>
<dbReference type="PANTHER" id="PTHR34039:SF1">
    <property type="entry name" value="UPF0102 PROTEIN YRAN"/>
    <property type="match status" value="1"/>
</dbReference>
<name>A0A975YJG1_9PROT</name>
<gene>
    <name evidence="3" type="ORF">KO353_15410</name>
</gene>
<proteinExistence type="inferred from homology"/>
<accession>A0A975YJG1</accession>
<dbReference type="PANTHER" id="PTHR34039">
    <property type="entry name" value="UPF0102 PROTEIN YRAN"/>
    <property type="match status" value="1"/>
</dbReference>
<dbReference type="InterPro" id="IPR003509">
    <property type="entry name" value="UPF0102_YraN-like"/>
</dbReference>
<sequence>MPTRRGSPPCRRGLPHSPERPSREARGRAAWRLGVVAERRCEQALARAGFTLLGRRVRTPAGEIDLVARRGDLTVIVEVKARPSVEEAAFAIPPRQRRRLAAAAEALMASEPSWFGGPVRFDAMLVGADGSLVWLEDAFRPGE</sequence>
<evidence type="ECO:0000256" key="2">
    <source>
        <dbReference type="SAM" id="MobiDB-lite"/>
    </source>
</evidence>
<protein>
    <recommendedName>
        <fullName evidence="1">UPF0102 protein KO353_15410</fullName>
    </recommendedName>
</protein>